<dbReference type="AlphaFoldDB" id="A0A927ATI8"/>
<protein>
    <submittedName>
        <fullName evidence="1">Uncharacterized protein</fullName>
    </submittedName>
</protein>
<sequence>MKGIVPETVKATDEVAFLVGQLISELNLISTPADYQLNFGKSSSD</sequence>
<dbReference type="EMBL" id="JACWZY010000004">
    <property type="protein sequence ID" value="MBD2700332.1"/>
    <property type="molecule type" value="Genomic_DNA"/>
</dbReference>
<comment type="caution">
    <text evidence="1">The sequence shown here is derived from an EMBL/GenBank/DDBJ whole genome shotgun (WGS) entry which is preliminary data.</text>
</comment>
<organism evidence="1 2">
    <name type="scientific">Spirosoma profusum</name>
    <dbReference type="NCBI Taxonomy" id="2771354"/>
    <lineage>
        <taxon>Bacteria</taxon>
        <taxon>Pseudomonadati</taxon>
        <taxon>Bacteroidota</taxon>
        <taxon>Cytophagia</taxon>
        <taxon>Cytophagales</taxon>
        <taxon>Cytophagaceae</taxon>
        <taxon>Spirosoma</taxon>
    </lineage>
</organism>
<reference evidence="1" key="1">
    <citation type="submission" date="2020-09" db="EMBL/GenBank/DDBJ databases">
        <authorList>
            <person name="Kim M.K."/>
        </authorList>
    </citation>
    <scope>NUCLEOTIDE SEQUENCE</scope>
    <source>
        <strain evidence="1">BT702</strain>
    </source>
</reference>
<keyword evidence="2" id="KW-1185">Reference proteome</keyword>
<dbReference type="Proteomes" id="UP000598820">
    <property type="component" value="Unassembled WGS sequence"/>
</dbReference>
<accession>A0A927ATI8</accession>
<name>A0A927ATI8_9BACT</name>
<gene>
    <name evidence="1" type="ORF">IC229_06785</name>
</gene>
<evidence type="ECO:0000313" key="2">
    <source>
        <dbReference type="Proteomes" id="UP000598820"/>
    </source>
</evidence>
<proteinExistence type="predicted"/>
<dbReference type="RefSeq" id="WP_190886196.1">
    <property type="nucleotide sequence ID" value="NZ_JACWZY010000004.1"/>
</dbReference>
<evidence type="ECO:0000313" key="1">
    <source>
        <dbReference type="EMBL" id="MBD2700332.1"/>
    </source>
</evidence>